<proteinExistence type="predicted"/>
<dbReference type="EMBL" id="JAHQCW010000001">
    <property type="protein sequence ID" value="MBU9735055.1"/>
    <property type="molecule type" value="Genomic_DNA"/>
</dbReference>
<organism evidence="1 2">
    <name type="scientific">Diplocloster agilis</name>
    <dbReference type="NCBI Taxonomy" id="2850323"/>
    <lineage>
        <taxon>Bacteria</taxon>
        <taxon>Bacillati</taxon>
        <taxon>Bacillota</taxon>
        <taxon>Clostridia</taxon>
        <taxon>Lachnospirales</taxon>
        <taxon>Lachnospiraceae</taxon>
        <taxon>Diplocloster</taxon>
    </lineage>
</organism>
<dbReference type="AlphaFoldDB" id="A0A949JXJ1"/>
<sequence length="162" mass="18391">MAICMNLSGLKRAVVDEIRNDPTVTKELGDTATSTDLYGQFLFDHQKNPSAWDKPATYLTVQLHIPRASEDRKWLVPTLELQIISHEQHLTDSLSGSEPDFQNRNDYLADLLTQKFHGRNDLGSFSPLLLISDTEGVLENNCLYRKLQFETSCLNSFCEDRG</sequence>
<accession>A0A949JXJ1</accession>
<gene>
    <name evidence="1" type="ORF">KTH89_00805</name>
</gene>
<dbReference type="RefSeq" id="WP_238720272.1">
    <property type="nucleotide sequence ID" value="NZ_JAHQCW010000001.1"/>
</dbReference>
<comment type="caution">
    <text evidence="1">The sequence shown here is derived from an EMBL/GenBank/DDBJ whole genome shotgun (WGS) entry which is preliminary data.</text>
</comment>
<reference evidence="1" key="1">
    <citation type="submission" date="2021-06" db="EMBL/GenBank/DDBJ databases">
        <title>Description of novel taxa of the family Lachnospiraceae.</title>
        <authorList>
            <person name="Chaplin A.V."/>
            <person name="Sokolova S.R."/>
            <person name="Pikina A.P."/>
            <person name="Korzhanova M."/>
            <person name="Belova V."/>
            <person name="Korostin D."/>
            <person name="Efimov B.A."/>
        </authorList>
    </citation>
    <scope>NUCLEOTIDE SEQUENCE</scope>
    <source>
        <strain evidence="1">ASD5720</strain>
    </source>
</reference>
<protein>
    <submittedName>
        <fullName evidence="1">Uncharacterized protein</fullName>
    </submittedName>
</protein>
<name>A0A949JXJ1_9FIRM</name>
<evidence type="ECO:0000313" key="1">
    <source>
        <dbReference type="EMBL" id="MBU9735055.1"/>
    </source>
</evidence>
<keyword evidence="2" id="KW-1185">Reference proteome</keyword>
<evidence type="ECO:0000313" key="2">
    <source>
        <dbReference type="Proteomes" id="UP000712157"/>
    </source>
</evidence>
<dbReference type="Proteomes" id="UP000712157">
    <property type="component" value="Unassembled WGS sequence"/>
</dbReference>